<evidence type="ECO:0000313" key="6">
    <source>
        <dbReference type="Proteomes" id="UP000249135"/>
    </source>
</evidence>
<feature type="region of interest" description="Disordered" evidence="1">
    <location>
        <begin position="326"/>
        <end position="345"/>
    </location>
</feature>
<dbReference type="InterPro" id="IPR015190">
    <property type="entry name" value="Elong_fac_SelB-wing-hlx_typ-2"/>
</dbReference>
<gene>
    <name evidence="5" type="ORF">DI563_10800</name>
</gene>
<evidence type="ECO:0000259" key="2">
    <source>
        <dbReference type="Pfam" id="PF09106"/>
    </source>
</evidence>
<sequence length="345" mass="36310">MEALVGSGDRKGGDARPLLAVAPAGLTRSVLTRLLGRLPDPDWAGADAPAFALGQPGPLAGSALGAPGAGGHADVLWLSPAVWAQVQARIVGALERHHARAPDEPGLNSARLQRMAFPAQSAFGAALPGWSSWLQKLVADGAITRSGQWLHLPGHSVSLSDHESAMAAQLMPLLLAGGNDPPWVRDLAKAIGAREDTVRELLRKQARLGALYQVVKDLFYPAERIAELAATFAGLSAASLAAAEAQGEPSEPTPTSAPDRLPPFGLSLSKPPPKAALRTSRLPPGAVEARAFRDAVQLGRKRAIQILEFFDRVGYTRRVGDAHLPRPNTRWGAEGPETEDAGPRP</sequence>
<dbReference type="Pfam" id="PF09107">
    <property type="entry name" value="WHD_3rd_SelB"/>
    <property type="match status" value="1"/>
</dbReference>
<dbReference type="GO" id="GO:0005737">
    <property type="term" value="C:cytoplasm"/>
    <property type="evidence" value="ECO:0007669"/>
    <property type="project" value="InterPro"/>
</dbReference>
<dbReference type="InterPro" id="IPR036388">
    <property type="entry name" value="WH-like_DNA-bd_sf"/>
</dbReference>
<reference evidence="5 6" key="1">
    <citation type="submission" date="2017-08" db="EMBL/GenBank/DDBJ databases">
        <title>Infants hospitalized years apart are colonized by the same room-sourced microbial strains.</title>
        <authorList>
            <person name="Brooks B."/>
            <person name="Olm M.R."/>
            <person name="Firek B.A."/>
            <person name="Baker R."/>
            <person name="Thomas B.C."/>
            <person name="Morowitz M.J."/>
            <person name="Banfield J.F."/>
        </authorList>
    </citation>
    <scope>NUCLEOTIDE SEQUENCE [LARGE SCALE GENOMIC DNA]</scope>
    <source>
        <strain evidence="5">S2_005_003_R2_41</strain>
    </source>
</reference>
<evidence type="ECO:0000259" key="3">
    <source>
        <dbReference type="Pfam" id="PF09107"/>
    </source>
</evidence>
<proteinExistence type="predicted"/>
<feature type="compositionally biased region" description="Acidic residues" evidence="1">
    <location>
        <begin position="336"/>
        <end position="345"/>
    </location>
</feature>
<accession>A0A2W5QJK6</accession>
<dbReference type="EMBL" id="QFPP01000104">
    <property type="protein sequence ID" value="PZQ75015.1"/>
    <property type="molecule type" value="Genomic_DNA"/>
</dbReference>
<dbReference type="GO" id="GO:0003723">
    <property type="term" value="F:RNA binding"/>
    <property type="evidence" value="ECO:0007669"/>
    <property type="project" value="InterPro"/>
</dbReference>
<feature type="region of interest" description="Disordered" evidence="1">
    <location>
        <begin position="243"/>
        <end position="281"/>
    </location>
</feature>
<dbReference type="InterPro" id="IPR015191">
    <property type="entry name" value="SelB_WHD4"/>
</dbReference>
<dbReference type="GO" id="GO:0005525">
    <property type="term" value="F:GTP binding"/>
    <property type="evidence" value="ECO:0007669"/>
    <property type="project" value="InterPro"/>
</dbReference>
<evidence type="ECO:0008006" key="7">
    <source>
        <dbReference type="Google" id="ProtNLM"/>
    </source>
</evidence>
<dbReference type="InterPro" id="IPR048931">
    <property type="entry name" value="WHD_2nd_SelB_bact"/>
</dbReference>
<dbReference type="AlphaFoldDB" id="A0A2W5QJK6"/>
<feature type="domain" description="Selenocysteine-specific elongation factor second winged helix" evidence="4">
    <location>
        <begin position="162"/>
        <end position="220"/>
    </location>
</feature>
<dbReference type="Pfam" id="PF21214">
    <property type="entry name" value="WHD_2nd_SelB_bact"/>
    <property type="match status" value="1"/>
</dbReference>
<dbReference type="GO" id="GO:0001514">
    <property type="term" value="P:selenocysteine incorporation"/>
    <property type="evidence" value="ECO:0007669"/>
    <property type="project" value="InterPro"/>
</dbReference>
<feature type="domain" description="Elongation factor SelB fourth winged-helix" evidence="3">
    <location>
        <begin position="285"/>
        <end position="323"/>
    </location>
</feature>
<feature type="domain" description="Translation elongation factor SelB winged helix type 2" evidence="2">
    <location>
        <begin position="93"/>
        <end position="152"/>
    </location>
</feature>
<dbReference type="Proteomes" id="UP000249135">
    <property type="component" value="Unassembled WGS sequence"/>
</dbReference>
<name>A0A2W5QJK6_VARPD</name>
<organism evidence="5 6">
    <name type="scientific">Variovorax paradoxus</name>
    <dbReference type="NCBI Taxonomy" id="34073"/>
    <lineage>
        <taxon>Bacteria</taxon>
        <taxon>Pseudomonadati</taxon>
        <taxon>Pseudomonadota</taxon>
        <taxon>Betaproteobacteria</taxon>
        <taxon>Burkholderiales</taxon>
        <taxon>Comamonadaceae</taxon>
        <taxon>Variovorax</taxon>
    </lineage>
</organism>
<dbReference type="InterPro" id="IPR036390">
    <property type="entry name" value="WH_DNA-bd_sf"/>
</dbReference>
<dbReference type="Gene3D" id="1.10.10.10">
    <property type="entry name" value="Winged helix-like DNA-binding domain superfamily/Winged helix DNA-binding domain"/>
    <property type="match status" value="2"/>
</dbReference>
<evidence type="ECO:0000259" key="4">
    <source>
        <dbReference type="Pfam" id="PF21214"/>
    </source>
</evidence>
<dbReference type="Pfam" id="PF09106">
    <property type="entry name" value="WHD_2nd_SelB"/>
    <property type="match status" value="1"/>
</dbReference>
<evidence type="ECO:0000256" key="1">
    <source>
        <dbReference type="SAM" id="MobiDB-lite"/>
    </source>
</evidence>
<comment type="caution">
    <text evidence="5">The sequence shown here is derived from an EMBL/GenBank/DDBJ whole genome shotgun (WGS) entry which is preliminary data.</text>
</comment>
<protein>
    <recommendedName>
        <fullName evidence="7">Translation elongation factor SelB winged helix type 3 domain-containing protein</fullName>
    </recommendedName>
</protein>
<evidence type="ECO:0000313" key="5">
    <source>
        <dbReference type="EMBL" id="PZQ75015.1"/>
    </source>
</evidence>
<dbReference type="SUPFAM" id="SSF46785">
    <property type="entry name" value="Winged helix' DNA-binding domain"/>
    <property type="match status" value="3"/>
</dbReference>
<dbReference type="GO" id="GO:0003746">
    <property type="term" value="F:translation elongation factor activity"/>
    <property type="evidence" value="ECO:0007669"/>
    <property type="project" value="InterPro"/>
</dbReference>